<reference evidence="2 3" key="1">
    <citation type="submission" date="2019-02" db="EMBL/GenBank/DDBJ databases">
        <title>Deep-cultivation of Planctomycetes and their phenomic and genomic characterization uncovers novel biology.</title>
        <authorList>
            <person name="Wiegand S."/>
            <person name="Jogler M."/>
            <person name="Boedeker C."/>
            <person name="Pinto D."/>
            <person name="Vollmers J."/>
            <person name="Rivas-Marin E."/>
            <person name="Kohn T."/>
            <person name="Peeters S.H."/>
            <person name="Heuer A."/>
            <person name="Rast P."/>
            <person name="Oberbeckmann S."/>
            <person name="Bunk B."/>
            <person name="Jeske O."/>
            <person name="Meyerdierks A."/>
            <person name="Storesund J.E."/>
            <person name="Kallscheuer N."/>
            <person name="Luecker S."/>
            <person name="Lage O.M."/>
            <person name="Pohl T."/>
            <person name="Merkel B.J."/>
            <person name="Hornburger P."/>
            <person name="Mueller R.-W."/>
            <person name="Bruemmer F."/>
            <person name="Labrenz M."/>
            <person name="Spormann A.M."/>
            <person name="Op den Camp H."/>
            <person name="Overmann J."/>
            <person name="Amann R."/>
            <person name="Jetten M.S.M."/>
            <person name="Mascher T."/>
            <person name="Medema M.H."/>
            <person name="Devos D.P."/>
            <person name="Kaster A.-K."/>
            <person name="Ovreas L."/>
            <person name="Rohde M."/>
            <person name="Galperin M.Y."/>
            <person name="Jogler C."/>
        </authorList>
    </citation>
    <scope>NUCLEOTIDE SEQUENCE [LARGE SCALE GENOMIC DNA]</scope>
    <source>
        <strain evidence="2 3">K22_7</strain>
    </source>
</reference>
<gene>
    <name evidence="2" type="ORF">K227x_16900</name>
</gene>
<evidence type="ECO:0000313" key="2">
    <source>
        <dbReference type="EMBL" id="QDT03308.1"/>
    </source>
</evidence>
<keyword evidence="1" id="KW-0732">Signal</keyword>
<proteinExistence type="predicted"/>
<dbReference type="AlphaFoldDB" id="A0A517N8I2"/>
<evidence type="ECO:0000313" key="3">
    <source>
        <dbReference type="Proteomes" id="UP000318538"/>
    </source>
</evidence>
<sequence precursor="true">MKPLPLSLLACLLAHMPAIADDTFTSPRVIVNAEIAAVPNGDQEVFTGACLYCDVIESSYLAESQREQTRVANREQEVTLLQSRLVRFGVHQLRFTAVGGDELTTEDVIARFKANPLALMLPHGAKLHPQLASSLMPDTVIVSRVDRRPTPLRLVPRPDGG</sequence>
<evidence type="ECO:0000256" key="1">
    <source>
        <dbReference type="SAM" id="SignalP"/>
    </source>
</evidence>
<keyword evidence="3" id="KW-1185">Reference proteome</keyword>
<dbReference type="EMBL" id="CP036525">
    <property type="protein sequence ID" value="QDT03308.1"/>
    <property type="molecule type" value="Genomic_DNA"/>
</dbReference>
<organism evidence="2 3">
    <name type="scientific">Rubripirellula lacrimiformis</name>
    <dbReference type="NCBI Taxonomy" id="1930273"/>
    <lineage>
        <taxon>Bacteria</taxon>
        <taxon>Pseudomonadati</taxon>
        <taxon>Planctomycetota</taxon>
        <taxon>Planctomycetia</taxon>
        <taxon>Pirellulales</taxon>
        <taxon>Pirellulaceae</taxon>
        <taxon>Rubripirellula</taxon>
    </lineage>
</organism>
<dbReference type="KEGG" id="rlc:K227x_16900"/>
<feature type="signal peptide" evidence="1">
    <location>
        <begin position="1"/>
        <end position="20"/>
    </location>
</feature>
<name>A0A517N8I2_9BACT</name>
<accession>A0A517N8I2</accession>
<dbReference type="Proteomes" id="UP000318538">
    <property type="component" value="Chromosome"/>
</dbReference>
<protein>
    <submittedName>
        <fullName evidence="2">Uncharacterized protein</fullName>
    </submittedName>
</protein>
<dbReference type="OrthoDB" id="281002at2"/>
<feature type="chain" id="PRO_5022187933" evidence="1">
    <location>
        <begin position="21"/>
        <end position="161"/>
    </location>
</feature>